<gene>
    <name evidence="1" type="ORF">AMTR_s00662p00009960</name>
</gene>
<evidence type="ECO:0000313" key="2">
    <source>
        <dbReference type="Proteomes" id="UP000017836"/>
    </source>
</evidence>
<protein>
    <submittedName>
        <fullName evidence="1">Uncharacterized protein</fullName>
    </submittedName>
</protein>
<feature type="non-terminal residue" evidence="1">
    <location>
        <position position="92"/>
    </location>
</feature>
<sequence>LGTKRLASDEFGNDWDSKRLNAGDINSQFMTNGPQLYHGFEQMASSSNGQISGIQAPFSNGSFVTAPNIPMAMPVPVQAPQLPGVPTLLGKG</sequence>
<feature type="non-terminal residue" evidence="1">
    <location>
        <position position="1"/>
    </location>
</feature>
<dbReference type="EMBL" id="KI393505">
    <property type="protein sequence ID" value="ERN08331.1"/>
    <property type="molecule type" value="Genomic_DNA"/>
</dbReference>
<proteinExistence type="predicted"/>
<keyword evidence="2" id="KW-1185">Reference proteome</keyword>
<dbReference type="AlphaFoldDB" id="W1PKX9"/>
<name>W1PKX9_AMBTC</name>
<dbReference type="Proteomes" id="UP000017836">
    <property type="component" value="Unassembled WGS sequence"/>
</dbReference>
<evidence type="ECO:0000313" key="1">
    <source>
        <dbReference type="EMBL" id="ERN08331.1"/>
    </source>
</evidence>
<accession>W1PKX9</accession>
<organism evidence="1 2">
    <name type="scientific">Amborella trichopoda</name>
    <dbReference type="NCBI Taxonomy" id="13333"/>
    <lineage>
        <taxon>Eukaryota</taxon>
        <taxon>Viridiplantae</taxon>
        <taxon>Streptophyta</taxon>
        <taxon>Embryophyta</taxon>
        <taxon>Tracheophyta</taxon>
        <taxon>Spermatophyta</taxon>
        <taxon>Magnoliopsida</taxon>
        <taxon>Amborellales</taxon>
        <taxon>Amborellaceae</taxon>
        <taxon>Amborella</taxon>
    </lineage>
</organism>
<reference evidence="2" key="1">
    <citation type="journal article" date="2013" name="Science">
        <title>The Amborella genome and the evolution of flowering plants.</title>
        <authorList>
            <consortium name="Amborella Genome Project"/>
        </authorList>
    </citation>
    <scope>NUCLEOTIDE SEQUENCE [LARGE SCALE GENOMIC DNA]</scope>
</reference>
<dbReference type="HOGENOM" id="CLU_2433283_0_0_1"/>